<dbReference type="Proteomes" id="UP000295497">
    <property type="component" value="Chromosome"/>
</dbReference>
<reference evidence="2 3" key="1">
    <citation type="submission" date="2015-09" db="EMBL/GenBank/DDBJ databases">
        <title>Sorangium comparison.</title>
        <authorList>
            <person name="Zaburannyi N."/>
            <person name="Bunk B."/>
            <person name="Overmann J."/>
            <person name="Mueller R."/>
        </authorList>
    </citation>
    <scope>NUCLEOTIDE SEQUENCE [LARGE SCALE GENOMIC DNA]</scope>
    <source>
        <strain evidence="2 3">So ce836</strain>
    </source>
</reference>
<evidence type="ECO:0000313" key="2">
    <source>
        <dbReference type="EMBL" id="AUX36691.1"/>
    </source>
</evidence>
<organism evidence="2 3">
    <name type="scientific">Sorangium cellulosum</name>
    <name type="common">Polyangium cellulosum</name>
    <dbReference type="NCBI Taxonomy" id="56"/>
    <lineage>
        <taxon>Bacteria</taxon>
        <taxon>Pseudomonadati</taxon>
        <taxon>Myxococcota</taxon>
        <taxon>Polyangia</taxon>
        <taxon>Polyangiales</taxon>
        <taxon>Polyangiaceae</taxon>
        <taxon>Sorangium</taxon>
    </lineage>
</organism>
<proteinExistence type="predicted"/>
<gene>
    <name evidence="2" type="ORF">SOCE836_089000</name>
</gene>
<dbReference type="EMBL" id="CP012672">
    <property type="protein sequence ID" value="AUX36691.1"/>
    <property type="molecule type" value="Genomic_DNA"/>
</dbReference>
<evidence type="ECO:0000256" key="1">
    <source>
        <dbReference type="SAM" id="MobiDB-lite"/>
    </source>
</evidence>
<dbReference type="AlphaFoldDB" id="A0A4P2R296"/>
<sequence length="77" mass="8186">MERRPGIGASQMLPRCSPDGPQRRVTAAPGGLKVACGENPKRSYGEDKRAAVAGLGNLALQRAASLKAKKLQTDWAR</sequence>
<protein>
    <submittedName>
        <fullName evidence="2">Uncharacterized protein</fullName>
    </submittedName>
</protein>
<evidence type="ECO:0000313" key="3">
    <source>
        <dbReference type="Proteomes" id="UP000295497"/>
    </source>
</evidence>
<feature type="region of interest" description="Disordered" evidence="1">
    <location>
        <begin position="1"/>
        <end position="43"/>
    </location>
</feature>
<name>A0A4P2R296_SORCE</name>
<accession>A0A4P2R296</accession>
<dbReference type="Gene3D" id="3.20.20.140">
    <property type="entry name" value="Metal-dependent hydrolases"/>
    <property type="match status" value="1"/>
</dbReference>